<organism evidence="2 3">
    <name type="scientific">Coprinellus micaceus</name>
    <name type="common">Glistening ink-cap mushroom</name>
    <name type="synonym">Coprinus micaceus</name>
    <dbReference type="NCBI Taxonomy" id="71717"/>
    <lineage>
        <taxon>Eukaryota</taxon>
        <taxon>Fungi</taxon>
        <taxon>Dikarya</taxon>
        <taxon>Basidiomycota</taxon>
        <taxon>Agaricomycotina</taxon>
        <taxon>Agaricomycetes</taxon>
        <taxon>Agaricomycetidae</taxon>
        <taxon>Agaricales</taxon>
        <taxon>Agaricineae</taxon>
        <taxon>Psathyrellaceae</taxon>
        <taxon>Coprinellus</taxon>
    </lineage>
</organism>
<gene>
    <name evidence="2" type="ORF">FA13DRAFT_1719810</name>
</gene>
<proteinExistence type="predicted"/>
<name>A0A4Y7SAI8_COPMI</name>
<evidence type="ECO:0000313" key="3">
    <source>
        <dbReference type="Proteomes" id="UP000298030"/>
    </source>
</evidence>
<accession>A0A4Y7SAI8</accession>
<sequence length="703" mass="76985">MKLPDFISRSFTPFFQSFKSPPPPTGLDILNEPFKSREAFEEWMDNDLKAFEQAAAAGLEHAVESSDALQPTQPIAPSTNAVASSGPSATCHAPPIANTQLYSPSPVAPLPDITDPFLQFNAAQPSASSSNDPTIPFSQANAYQQPYLGTGYASQLGTQWNSTAFDTSMGMFWNASHSTQANTTNTTNIQSSVFDLPASQTGNGAFPTTQSPPPSSSFAGGSGLQSAQIQRYPTAQQQQRQWLMLQQQHQHQLMLQQQQQEYAKFQWQRQQGSAGSVRDMYQGQGQDALGFTGGMNANMGPQPNSYTPDSYPSSSTQMSRPHQRVMGPYPNIVPAPQYNMVPGSVPQISRLARQPSHPQFLQRAQPVATRPATMLGNRTTVDRSAQLAQGSNPGTGETVTTPGTALLQRVFAPPSGGPVAPTGQVQVQPAPELKFVFTEGKKRARKDEDQGEDRPKKKKPVEAKEGPAKAKKGMPRVIALRRNPQVSSKPQGEVGAGPVLQQHAEDKSSAGTPTQYNTITGASQQAEKTNTSTPFIPKPDLEDPAFAELFAKPVTLASLSVVIPPLVACHWGYDGTKPPCGHVCKDRTEFNTHMWSEAHRADFGDFKAQVDCRWPGCKKWERSKGAASLTQRHMHHGFHSWVLTRFLRLKCHQCEQFVGETLEDWSTRSKGNYELKPYVDHAEECPKRVGKVEDFLWEVCPVD</sequence>
<dbReference type="Proteomes" id="UP000298030">
    <property type="component" value="Unassembled WGS sequence"/>
</dbReference>
<feature type="region of interest" description="Disordered" evidence="1">
    <location>
        <begin position="202"/>
        <end position="223"/>
    </location>
</feature>
<feature type="compositionally biased region" description="Polar residues" evidence="1">
    <location>
        <begin position="67"/>
        <end position="88"/>
    </location>
</feature>
<feature type="compositionally biased region" description="Basic and acidic residues" evidence="1">
    <location>
        <begin position="439"/>
        <end position="468"/>
    </location>
</feature>
<evidence type="ECO:0000313" key="2">
    <source>
        <dbReference type="EMBL" id="TEB18517.1"/>
    </source>
</evidence>
<evidence type="ECO:0000256" key="1">
    <source>
        <dbReference type="SAM" id="MobiDB-lite"/>
    </source>
</evidence>
<dbReference type="AlphaFoldDB" id="A0A4Y7SAI8"/>
<protein>
    <submittedName>
        <fullName evidence="2">Uncharacterized protein</fullName>
    </submittedName>
</protein>
<feature type="region of interest" description="Disordered" evidence="1">
    <location>
        <begin position="66"/>
        <end position="90"/>
    </location>
</feature>
<feature type="region of interest" description="Disordered" evidence="1">
    <location>
        <begin position="436"/>
        <end position="472"/>
    </location>
</feature>
<dbReference type="EMBL" id="QPFP01000246">
    <property type="protein sequence ID" value="TEB18517.1"/>
    <property type="molecule type" value="Genomic_DNA"/>
</dbReference>
<keyword evidence="3" id="KW-1185">Reference proteome</keyword>
<reference evidence="2 3" key="1">
    <citation type="journal article" date="2019" name="Nat. Ecol. Evol.">
        <title>Megaphylogeny resolves global patterns of mushroom evolution.</title>
        <authorList>
            <person name="Varga T."/>
            <person name="Krizsan K."/>
            <person name="Foldi C."/>
            <person name="Dima B."/>
            <person name="Sanchez-Garcia M."/>
            <person name="Sanchez-Ramirez S."/>
            <person name="Szollosi G.J."/>
            <person name="Szarkandi J.G."/>
            <person name="Papp V."/>
            <person name="Albert L."/>
            <person name="Andreopoulos W."/>
            <person name="Angelini C."/>
            <person name="Antonin V."/>
            <person name="Barry K.W."/>
            <person name="Bougher N.L."/>
            <person name="Buchanan P."/>
            <person name="Buyck B."/>
            <person name="Bense V."/>
            <person name="Catcheside P."/>
            <person name="Chovatia M."/>
            <person name="Cooper J."/>
            <person name="Damon W."/>
            <person name="Desjardin D."/>
            <person name="Finy P."/>
            <person name="Geml J."/>
            <person name="Haridas S."/>
            <person name="Hughes K."/>
            <person name="Justo A."/>
            <person name="Karasinski D."/>
            <person name="Kautmanova I."/>
            <person name="Kiss B."/>
            <person name="Kocsube S."/>
            <person name="Kotiranta H."/>
            <person name="LaButti K.M."/>
            <person name="Lechner B.E."/>
            <person name="Liimatainen K."/>
            <person name="Lipzen A."/>
            <person name="Lukacs Z."/>
            <person name="Mihaltcheva S."/>
            <person name="Morgado L.N."/>
            <person name="Niskanen T."/>
            <person name="Noordeloos M.E."/>
            <person name="Ohm R.A."/>
            <person name="Ortiz-Santana B."/>
            <person name="Ovrebo C."/>
            <person name="Racz N."/>
            <person name="Riley R."/>
            <person name="Savchenko A."/>
            <person name="Shiryaev A."/>
            <person name="Soop K."/>
            <person name="Spirin V."/>
            <person name="Szebenyi C."/>
            <person name="Tomsovsky M."/>
            <person name="Tulloss R.E."/>
            <person name="Uehling J."/>
            <person name="Grigoriev I.V."/>
            <person name="Vagvolgyi C."/>
            <person name="Papp T."/>
            <person name="Martin F.M."/>
            <person name="Miettinen O."/>
            <person name="Hibbett D.S."/>
            <person name="Nagy L.G."/>
        </authorList>
    </citation>
    <scope>NUCLEOTIDE SEQUENCE [LARGE SCALE GENOMIC DNA]</scope>
    <source>
        <strain evidence="2 3">FP101781</strain>
    </source>
</reference>
<comment type="caution">
    <text evidence="2">The sequence shown here is derived from an EMBL/GenBank/DDBJ whole genome shotgun (WGS) entry which is preliminary data.</text>
</comment>